<sequence>MSTFNILSGEVEIYEFSRGFTEVLENERWISGGFGNAIDRSNYNEEIPSPIRQFINNNQNIFGIPTGFAPAEEQVALIARVIDNRYCVLAVANSLGKDNRGRDGVVGYRYFWLDTYSMINQHLPAMDGVATLLNWWSKNPLVFDMNPESFTGEELVCKEYIEDTENYHPEQPQDYPVYPQILTIADYQSDRLIELHYQAAQTAKKMGIPLAWAWNVRKLNFPSMYIAIWCENEAAKQTIERELARNDVGDAEVNPAPIQIVQRVDKDYLTRDEKSIEKILDDLISANYEKIITEKVQALVEILCNATDLDWNKFFVDENQHIKHLQQDENPIIESVKYYALMPILVPDRIGEWLAWLRKSNNQEYIKASCKTQNLLIKYCHEQQKHVLVKQIYDGISFLFYQILKRDINTYHNSRWLLAENRNNVWAELINPYVKDYLIYIERKCTITTEITEEFGGEITNHIFSGLANMLMNYQPKPNQNRIGDILSGKKANINHLGLNNLANLLQEIAQTELNPIRYLFNQYDRKILNVNLLSAIFYQYSEDSIPSPVFSKLNPFHKGTIRTILRIPEPQERGHSLKIWRNRLLVLLVILSMPTLLLYAYLNLSNYILQNLSGSSNLSLEEIIESCKNIDTNNSSTESSEQELKKCELQLQKIVNEKINVINGLNKQQITDEEKSQIRNSEIYSDVANMFIYPRVYLHSSYPEKDQYVLEIMNYFQLSFKQKKSYQQILPPLEKCAIKTQIEDFQACLQNLDNK</sequence>
<proteinExistence type="predicted"/>
<evidence type="ECO:0000313" key="2">
    <source>
        <dbReference type="Proteomes" id="UP000658514"/>
    </source>
</evidence>
<gene>
    <name evidence="1" type="ORF">H6G24_06990</name>
</gene>
<dbReference type="Proteomes" id="UP000658514">
    <property type="component" value="Unassembled WGS sequence"/>
</dbReference>
<name>A0ABR8A5I6_9CYAN</name>
<reference evidence="1 2" key="1">
    <citation type="journal article" date="2020" name="ISME J.">
        <title>Comparative genomics reveals insights into cyanobacterial evolution and habitat adaptation.</title>
        <authorList>
            <person name="Chen M.Y."/>
            <person name="Teng W.K."/>
            <person name="Zhao L."/>
            <person name="Hu C.X."/>
            <person name="Zhou Y.K."/>
            <person name="Han B.P."/>
            <person name="Song L.R."/>
            <person name="Shu W.S."/>
        </authorList>
    </citation>
    <scope>NUCLEOTIDE SEQUENCE [LARGE SCALE GENOMIC DNA]</scope>
    <source>
        <strain evidence="1 2">FACHB-288</strain>
    </source>
</reference>
<comment type="caution">
    <text evidence="1">The sequence shown here is derived from an EMBL/GenBank/DDBJ whole genome shotgun (WGS) entry which is preliminary data.</text>
</comment>
<evidence type="ECO:0000313" key="1">
    <source>
        <dbReference type="EMBL" id="MBD2195242.1"/>
    </source>
</evidence>
<keyword evidence="2" id="KW-1185">Reference proteome</keyword>
<dbReference type="RefSeq" id="WP_190539136.1">
    <property type="nucleotide sequence ID" value="NZ_CAWPNO010000117.1"/>
</dbReference>
<accession>A0ABR8A5I6</accession>
<protein>
    <submittedName>
        <fullName evidence="1">Uncharacterized protein</fullName>
    </submittedName>
</protein>
<organism evidence="1 2">
    <name type="scientific">Calothrix parietina FACHB-288</name>
    <dbReference type="NCBI Taxonomy" id="2692896"/>
    <lineage>
        <taxon>Bacteria</taxon>
        <taxon>Bacillati</taxon>
        <taxon>Cyanobacteriota</taxon>
        <taxon>Cyanophyceae</taxon>
        <taxon>Nostocales</taxon>
        <taxon>Calotrichaceae</taxon>
        <taxon>Calothrix</taxon>
    </lineage>
</organism>
<dbReference type="EMBL" id="JACJQH010000008">
    <property type="protein sequence ID" value="MBD2195242.1"/>
    <property type="molecule type" value="Genomic_DNA"/>
</dbReference>